<dbReference type="OrthoDB" id="1440079at2"/>
<gene>
    <name evidence="1" type="ORF">EWM59_27030</name>
</gene>
<dbReference type="InterPro" id="IPR009057">
    <property type="entry name" value="Homeodomain-like_sf"/>
</dbReference>
<comment type="caution">
    <text evidence="1">The sequence shown here is derived from an EMBL/GenBank/DDBJ whole genome shotgun (WGS) entry which is preliminary data.</text>
</comment>
<dbReference type="SUPFAM" id="SSF46689">
    <property type="entry name" value="Homeodomain-like"/>
    <property type="match status" value="1"/>
</dbReference>
<dbReference type="Pfam" id="PF13384">
    <property type="entry name" value="HTH_23"/>
    <property type="match status" value="1"/>
</dbReference>
<evidence type="ECO:0000313" key="1">
    <source>
        <dbReference type="EMBL" id="RYU91738.1"/>
    </source>
</evidence>
<keyword evidence="2" id="KW-1185">Reference proteome</keyword>
<dbReference type="AlphaFoldDB" id="A0A4Q5LQI7"/>
<name>A0A4Q5LQI7_9BACT</name>
<dbReference type="Proteomes" id="UP000293162">
    <property type="component" value="Unassembled WGS sequence"/>
</dbReference>
<protein>
    <submittedName>
        <fullName evidence="1">Helix-turn-helix domain-containing protein</fullName>
    </submittedName>
</protein>
<sequence length="100" mass="11792">MRYVRKIAPEQVEYLREVSRRSRNYRERERAKAILLSFKGYNVTTLSDIFEVSRATITNWLDAWEARGMKGLKDLPKQSHNVPLRKISSTVLPAKELIYH</sequence>
<dbReference type="EMBL" id="SEWF01000101">
    <property type="protein sequence ID" value="RYU91738.1"/>
    <property type="molecule type" value="Genomic_DNA"/>
</dbReference>
<organism evidence="1 2">
    <name type="scientific">Emticicia agri</name>
    <dbReference type="NCBI Taxonomy" id="2492393"/>
    <lineage>
        <taxon>Bacteria</taxon>
        <taxon>Pseudomonadati</taxon>
        <taxon>Bacteroidota</taxon>
        <taxon>Cytophagia</taxon>
        <taxon>Cytophagales</taxon>
        <taxon>Leadbetterellaceae</taxon>
        <taxon>Emticicia</taxon>
    </lineage>
</organism>
<proteinExistence type="predicted"/>
<evidence type="ECO:0000313" key="2">
    <source>
        <dbReference type="Proteomes" id="UP000293162"/>
    </source>
</evidence>
<dbReference type="RefSeq" id="WP_130024325.1">
    <property type="nucleotide sequence ID" value="NZ_SEWF01000101.1"/>
</dbReference>
<reference evidence="1 2" key="1">
    <citation type="submission" date="2019-02" db="EMBL/GenBank/DDBJ databases">
        <title>Bacterial novel species Emticicia sp. 17J42-9 isolated from soil.</title>
        <authorList>
            <person name="Jung H.-Y."/>
        </authorList>
    </citation>
    <scope>NUCLEOTIDE SEQUENCE [LARGE SCALE GENOMIC DNA]</scope>
    <source>
        <strain evidence="1 2">17J42-9</strain>
    </source>
</reference>
<accession>A0A4Q5LQI7</accession>